<keyword evidence="1" id="KW-0732">Signal</keyword>
<feature type="signal peptide" evidence="1">
    <location>
        <begin position="1"/>
        <end position="24"/>
    </location>
</feature>
<evidence type="ECO:0000256" key="1">
    <source>
        <dbReference type="SAM" id="SignalP"/>
    </source>
</evidence>
<dbReference type="EMBL" id="JAVRHX010000004">
    <property type="protein sequence ID" value="MDT0595861.1"/>
    <property type="molecule type" value="Genomic_DNA"/>
</dbReference>
<evidence type="ECO:0000313" key="3">
    <source>
        <dbReference type="Proteomes" id="UP001253545"/>
    </source>
</evidence>
<reference evidence="2 3" key="1">
    <citation type="submission" date="2023-09" db="EMBL/GenBank/DDBJ databases">
        <authorList>
            <person name="Rey-Velasco X."/>
        </authorList>
    </citation>
    <scope>NUCLEOTIDE SEQUENCE [LARGE SCALE GENOMIC DNA]</scope>
    <source>
        <strain evidence="2 3">P117</strain>
    </source>
</reference>
<keyword evidence="3" id="KW-1185">Reference proteome</keyword>
<accession>A0ABU2ZT94</accession>
<protein>
    <recommendedName>
        <fullName evidence="4">DUF2066 domain-containing protein</fullName>
    </recommendedName>
</protein>
<gene>
    <name evidence="2" type="ORF">RM552_13480</name>
</gene>
<organism evidence="2 3">
    <name type="scientific">Glaciecola petra</name>
    <dbReference type="NCBI Taxonomy" id="3075602"/>
    <lineage>
        <taxon>Bacteria</taxon>
        <taxon>Pseudomonadati</taxon>
        <taxon>Pseudomonadota</taxon>
        <taxon>Gammaproteobacteria</taxon>
        <taxon>Alteromonadales</taxon>
        <taxon>Alteromonadaceae</taxon>
        <taxon>Glaciecola</taxon>
    </lineage>
</organism>
<proteinExistence type="predicted"/>
<dbReference type="Proteomes" id="UP001253545">
    <property type="component" value="Unassembled WGS sequence"/>
</dbReference>
<feature type="chain" id="PRO_5046353720" description="DUF2066 domain-containing protein" evidence="1">
    <location>
        <begin position="25"/>
        <end position="358"/>
    </location>
</feature>
<comment type="caution">
    <text evidence="2">The sequence shown here is derived from an EMBL/GenBank/DDBJ whole genome shotgun (WGS) entry which is preliminary data.</text>
</comment>
<sequence>MTTSVPLFSLLMSGFIAVSASLIANPAYSKATDTAMPIFAAYTSNNLQRQCEKISCNLNVLQSDELQRASLQMSNVDELQSALSLSEYEVLIATAIVHTDTAPELIFEITTTWRDIPLNDLVIAKNLDSDAINNPNDIIETATSILSEWLGFIQAEHVLEATTIYKKLKASDYTNMLQVPSSIGEFTLRESALYRDPMQGSISRYSHPEFSDAIIDINVFPISPFKHSNTASLSNINLEPRNAKLEKTRPLKIELHSEAEHINQIIKQANIDDYSISDVEKTSIHINGEVTEGYKLSIALNPNDDPVFSTQYVFLQNDKIIKFTGNLPESFMHKIVSQSPIMIKVPEESEFMQALRKS</sequence>
<name>A0ABU2ZT94_9ALTE</name>
<dbReference type="RefSeq" id="WP_311369381.1">
    <property type="nucleotide sequence ID" value="NZ_JAVRHX010000004.1"/>
</dbReference>
<evidence type="ECO:0000313" key="2">
    <source>
        <dbReference type="EMBL" id="MDT0595861.1"/>
    </source>
</evidence>
<evidence type="ECO:0008006" key="4">
    <source>
        <dbReference type="Google" id="ProtNLM"/>
    </source>
</evidence>